<reference evidence="1 2" key="1">
    <citation type="submission" date="2021-06" db="EMBL/GenBank/DDBJ databases">
        <title>Whole genome sequences of Flavobacterium sp. KK2020170 and assembly.</title>
        <authorList>
            <person name="Kitahara K."/>
            <person name="Miyoshi S."/>
            <person name="Uesaka K."/>
        </authorList>
    </citation>
    <scope>NUCLEOTIDE SEQUENCE [LARGE SCALE GENOMIC DNA]</scope>
    <source>
        <strain evidence="1 2">KK2020170</strain>
    </source>
</reference>
<proteinExistence type="predicted"/>
<evidence type="ECO:0000313" key="2">
    <source>
        <dbReference type="Proteomes" id="UP000825258"/>
    </source>
</evidence>
<name>A0ABM7SAE6_9FLAO</name>
<evidence type="ECO:0000313" key="1">
    <source>
        <dbReference type="EMBL" id="BCY29683.1"/>
    </source>
</evidence>
<accession>A0ABM7SAE6</accession>
<organism evidence="1 2">
    <name type="scientific">Flavobacterium okayamense</name>
    <dbReference type="NCBI Taxonomy" id="2830782"/>
    <lineage>
        <taxon>Bacteria</taxon>
        <taxon>Pseudomonadati</taxon>
        <taxon>Bacteroidota</taxon>
        <taxon>Flavobacteriia</taxon>
        <taxon>Flavobacteriales</taxon>
        <taxon>Flavobacteriaceae</taxon>
        <taxon>Flavobacterium</taxon>
    </lineage>
</organism>
<keyword evidence="2" id="KW-1185">Reference proteome</keyword>
<protein>
    <submittedName>
        <fullName evidence="1">Uncharacterized protein</fullName>
    </submittedName>
</protein>
<sequence length="121" mass="14418">MINNKGIFTLNEVKEYLQFKKNETVFEWLSNNQVPVFEKSKKSKMVYKVDFETAIFLPLAKSLIKQYPNTWKDYLMLYIEDIKVYNMVLTKINDTPCKIETTTKIKPRNIKEEKLLSRLLS</sequence>
<dbReference type="RefSeq" id="WP_221258749.1">
    <property type="nucleotide sequence ID" value="NZ_AP024749.1"/>
</dbReference>
<gene>
    <name evidence="1" type="ORF">KK2020170_25510</name>
</gene>
<dbReference type="Proteomes" id="UP000825258">
    <property type="component" value="Chromosome"/>
</dbReference>
<dbReference type="EMBL" id="AP024749">
    <property type="protein sequence ID" value="BCY29683.1"/>
    <property type="molecule type" value="Genomic_DNA"/>
</dbReference>